<feature type="compositionally biased region" description="Low complexity" evidence="1">
    <location>
        <begin position="1861"/>
        <end position="1874"/>
    </location>
</feature>
<reference evidence="5 6" key="1">
    <citation type="submission" date="2016-07" db="EMBL/GenBank/DDBJ databases">
        <title>Pervasive Adenine N6-methylation of Active Genes in Fungi.</title>
        <authorList>
            <consortium name="DOE Joint Genome Institute"/>
            <person name="Mondo S.J."/>
            <person name="Dannebaum R.O."/>
            <person name="Kuo R.C."/>
            <person name="Labutti K."/>
            <person name="Haridas S."/>
            <person name="Kuo A."/>
            <person name="Salamov A."/>
            <person name="Ahrendt S.R."/>
            <person name="Lipzen A."/>
            <person name="Sullivan W."/>
            <person name="Andreopoulos W.B."/>
            <person name="Clum A."/>
            <person name="Lindquist E."/>
            <person name="Daum C."/>
            <person name="Ramamoorthy G.K."/>
            <person name="Gryganskyi A."/>
            <person name="Culley D."/>
            <person name="Magnuson J.K."/>
            <person name="James T.Y."/>
            <person name="O'Malley M.A."/>
            <person name="Stajich J.E."/>
            <person name="Spatafora J.W."/>
            <person name="Visel A."/>
            <person name="Grigoriev I.V."/>
        </authorList>
    </citation>
    <scope>NUCLEOTIDE SEQUENCE [LARGE SCALE GENOMIC DNA]</scope>
    <source>
        <strain evidence="5 6">NRRL 1336</strain>
    </source>
</reference>
<dbReference type="Pfam" id="PF23099">
    <property type="entry name" value="UTP20_C"/>
    <property type="match status" value="1"/>
</dbReference>
<dbReference type="PANTHER" id="PTHR17695">
    <property type="entry name" value="SMALL SUBUNIT PROCESSOME COMPONENT 20 HOMOLOG"/>
    <property type="match status" value="1"/>
</dbReference>
<feature type="compositionally biased region" description="Acidic residues" evidence="1">
    <location>
        <begin position="1835"/>
        <end position="1859"/>
    </location>
</feature>
<dbReference type="InterPro" id="IPR052575">
    <property type="entry name" value="SSU_processome_comp_20"/>
</dbReference>
<dbReference type="STRING" id="90262.A0A1X2I993"/>
<dbReference type="InterPro" id="IPR046523">
    <property type="entry name" value="UTP20_dom"/>
</dbReference>
<dbReference type="InterPro" id="IPR011989">
    <property type="entry name" value="ARM-like"/>
</dbReference>
<feature type="region of interest" description="Disordered" evidence="1">
    <location>
        <begin position="2802"/>
        <end position="2822"/>
    </location>
</feature>
<evidence type="ECO:0000259" key="4">
    <source>
        <dbReference type="Pfam" id="PF23099"/>
    </source>
</evidence>
<organism evidence="5 6">
    <name type="scientific">Absidia repens</name>
    <dbReference type="NCBI Taxonomy" id="90262"/>
    <lineage>
        <taxon>Eukaryota</taxon>
        <taxon>Fungi</taxon>
        <taxon>Fungi incertae sedis</taxon>
        <taxon>Mucoromycota</taxon>
        <taxon>Mucoromycotina</taxon>
        <taxon>Mucoromycetes</taxon>
        <taxon>Mucorales</taxon>
        <taxon>Cunninghamellaceae</taxon>
        <taxon>Absidia</taxon>
    </lineage>
</organism>
<feature type="domain" description="U3 small nucleolar RNA-associated protein 20 N-terminal" evidence="2">
    <location>
        <begin position="949"/>
        <end position="1589"/>
    </location>
</feature>
<protein>
    <submittedName>
        <fullName evidence="5">Armadillo-type protein</fullName>
    </submittedName>
</protein>
<feature type="domain" description="U3 small nucleolar RNA-associated protein 20 C-terminal" evidence="4">
    <location>
        <begin position="2550"/>
        <end position="2818"/>
    </location>
</feature>
<proteinExistence type="predicted"/>
<dbReference type="InterPro" id="IPR011430">
    <property type="entry name" value="UTP20_N"/>
</dbReference>
<dbReference type="GO" id="GO:0030686">
    <property type="term" value="C:90S preribosome"/>
    <property type="evidence" value="ECO:0007669"/>
    <property type="project" value="TreeGrafter"/>
</dbReference>
<sequence>MLDNKDASDLNLGQGANRFKYRSFSSRVESIKVDIVRRSRLVEDEIDENGSFFNESLQSWKELNLSKQFTLFSREIQPYCKTLPSILHHKDKIVDILEKYLVDRNSLAIDGLLDLVTKLAKDLEGEFYPYYPRILKCMLPLVYHQDVKLLECLFNSMAYLFKFLSRQILPDICDTFDMLSKLLGEDITTKPYIRHFSAEAFAFLMRKVRGQGLKKLVQHILDALHEEPSLQYTEGLSMLFFESMKQVDNRLHSRAESIYHELYSQVCNSPGSIDELESDNNSILLNKTTLLLLHHTYRQHMGPIVNVVLKDIDTQLELKEPNEKHLLIDISTLSMMATVRKASRIEDFRPIISRVQEIAKLIFTSRRRVFCKDMYKETLRTVTGILCFGNLDVVVGGGRLILESIISFNEPSVVYGFFVGLSQLEWSNFTQVSLPYITRYVSQHFTDYPQESIFFLSQLNSSNSLSVPSGTLMSSVTADGLLRFPATRNNTSLVQELLNVMNKSYDWDEEQDLLNNTDIEKTGDETPSGIAVVGSILTILPILDVSDDLLFDSVLALFGSLSGYLSKATQCNVVSTSFIMAHKNFALVSLLGLSIESLVALVKKKPIYMEKLYGKHDVIIKLLNDHSQNEVIVKGIYEYMATLQSSTMKDGHFDFKYLEQLYPLLKTNLRSYLPKCRLYTMKLLALFDQPLMKKDADHRNDEKCEIVDIAVDMESIIPSMNDFRDKLILIQKLNLICSTKRIPDIYADFVPLVAFGLLTINFKPLWEDARKILKTFADTNRELYWTLCFDELAKFEDERLLVCDGFTAPVIEKCASPVKISNGQATKTGNISFECPTFTKYTAVENYAMSIMGEQYATNGSLLFVKICGLEKPPMDFWHYYNMILQTLMETPTIVEQRARHLIPVFFKFLTDEFDTVTDNDLVDDDDTPENNEKGHKIGLIPRSASNVKSKMITWLRLFACFTNIRGVYKSQDLYVVILRLIAKGDVRLQSPALETLFAWKDKNIKPYSDNLRNLLDDTKFRDELSTFIQNHEQNLIDPAHRDGLMPIVMRLLFGRLVERRSKGSKHVKKLRRKAILGAVSCCKQNEMKTFIDLALEPFQSLLNVPGETLDDEGRVTSFEFVDQGSEIILNIPWRQQSGLVNVLEDMIKQLGSDLLPFMPSILKVILYILHSSQNNDKTHMDIEDAEDEQGESNDQQQHNISQTGISNRSKQVRSVTLRRLLEIFSIRGGFNFAPYISAMFGSFISPRLANFPGEASQQISSLLLIFAVWAEKSSYVTFLTNYDDSLLPQIYAILSQKKIDQKVLSTILDILDNLLDYCDGKDGDKVVDDNGMDIDLDYFKENLIVKHVDALLNHLKYRLTKSKDDKKFNSGRYSVREIAIVARLAPYTSDGTHTATILEMLIPNLKKPSRIIPEFTKRNILTIWSNFMPLVPGFDCGSLVYQNYYKLASDMFSIIQSRENRQILIKLFQSFVNVNPALVQVGALLQDLNSFSRKRIDEPDYDRMLDALSKIGEDLYNTLDHHQWLPILNQLFYSMQDADEIAVRGTATHCATRFLTAAKEQQDPVEQEKLVSYVTHVVYPAIKHGLKNRIEIIRMEFVGLLNAGIKTFPELPIFTSMVPLLGDNDEEVNFFNNIYHIQLHRRVRSMVRLSEFAAQGVLAVPAIVNVFIPLVSGFIYESDRLTDHNVIHQASQTIGSLAGCLPWGRYYRLLSHYLSLVSQQDEMEKIYVRLATNVLEAFHFDISHIEISDETEAKIMGKQKVIIEYLSHREIVNNAKEQAEAAAIASGKEPSENAVEEIMNIDGDQEVEADTDVTGDGAQSIEEDEEKSDKNDGADQDNDDGNNDNEDDDDDNDDDDNEPTTVSTNTNTSVVSTEQAQKIHDILITKVLPSLNAFISKTKSRKSVISRMPVALGIAKLLRQLPEKSLRLNLPGLLTIVCQTIRSRAQDVRDVTRETLLKINEFLGTAYFQFIIKELRGALARGYELHVLGYTVSALLNDMASRMNVGDLDYCMEDIVQVLISDIFGKTGQEKDTAEITGKTKEAKSRRSPAAFELLAKLVKFSNIGMLLAPLKDVMTNTQSMKILNKVDDVLKRTSHGLVHNPGFDSIELLDFANDLISENVDVYKAQKKVKTIKTQKEKNFEVQMKRIVEEPVDHLHVNSHRFVYFGLSLLHTSLKRNKFDLSDDDYATRLDKILMTVGNILYSAQTANVTLAARNLNILYKLPLSSVNDSIPVAIKRIFQLLKHSPNTNSPMIQACFRLLTVCIQSKKANLTEHQLTYLINIIRPDLEEPTRQGTAFGLVCGVISRKFMAPEMYDLMDVLGNILVTNQAPETREQARSLYFMFLMDYPQGRGRLKKQMTFITKNLEYVHETGRESVMELLHHIISKFGDEILAEFSQSLLLALVMRLINDESSKCREMTAELIKSLLVRMDDDMDTVYKLLDKWMDSEQANLQRAGCQLYGLVIDAYGKNFKFAPQLIGRLAVMIESNHQQWMDALEEQEKHEDSLELEDDGMDVDIPWEVGYYSLNTFAKVTSTFPKLVYTDDTIPIWRGVESLLLHPHAWIRSSSSRLFGVYFAGIDVATRNSYLTRQVLRGLAYGFVEQLKGVYLSDEQANQLVKNLFFIGRCLYHLPAEEDITGNDDDDDQDGTQDDATSNSLLAEQNVSVDQSQVHTSLLWLFHKASYTARGAGKNQGKGLILRSSIFKWFAAMCNVMKPEELPPYLFSMIAPIYHTVNGQVSREKGFDDLKTLGNEVLGMIQKKAGPTAYFAIYQNIRQHSIDIKEERKAQRAVESITNPELAAKRKMARNQRKSSSNKRVRFF</sequence>
<dbReference type="Pfam" id="PF07539">
    <property type="entry name" value="UTP20_N"/>
    <property type="match status" value="1"/>
</dbReference>
<evidence type="ECO:0000259" key="2">
    <source>
        <dbReference type="Pfam" id="PF07539"/>
    </source>
</evidence>
<name>A0A1X2I993_9FUNG</name>
<comment type="caution">
    <text evidence="5">The sequence shown here is derived from an EMBL/GenBank/DDBJ whole genome shotgun (WGS) entry which is preliminary data.</text>
</comment>
<dbReference type="OrthoDB" id="360653at2759"/>
<gene>
    <name evidence="5" type="ORF">BCR42DRAFT_453953</name>
</gene>
<dbReference type="InterPro" id="IPR016024">
    <property type="entry name" value="ARM-type_fold"/>
</dbReference>
<dbReference type="InterPro" id="IPR057525">
    <property type="entry name" value="UTP20_C"/>
</dbReference>
<feature type="compositionally biased region" description="Acidic residues" evidence="1">
    <location>
        <begin position="1804"/>
        <end position="1814"/>
    </location>
</feature>
<dbReference type="Proteomes" id="UP000193560">
    <property type="component" value="Unassembled WGS sequence"/>
</dbReference>
<keyword evidence="6" id="KW-1185">Reference proteome</keyword>
<dbReference type="PANTHER" id="PTHR17695:SF11">
    <property type="entry name" value="SMALL SUBUNIT PROCESSOME COMPONENT 20 HOMOLOG"/>
    <property type="match status" value="1"/>
</dbReference>
<dbReference type="GO" id="GO:0032040">
    <property type="term" value="C:small-subunit processome"/>
    <property type="evidence" value="ECO:0007669"/>
    <property type="project" value="TreeGrafter"/>
</dbReference>
<evidence type="ECO:0000256" key="1">
    <source>
        <dbReference type="SAM" id="MobiDB-lite"/>
    </source>
</evidence>
<evidence type="ECO:0000313" key="6">
    <source>
        <dbReference type="Proteomes" id="UP000193560"/>
    </source>
</evidence>
<feature type="compositionally biased region" description="Basic residues" evidence="1">
    <location>
        <begin position="2803"/>
        <end position="2822"/>
    </location>
</feature>
<accession>A0A1X2I993</accession>
<feature type="region of interest" description="Disordered" evidence="1">
    <location>
        <begin position="1804"/>
        <end position="1875"/>
    </location>
</feature>
<dbReference type="SUPFAM" id="SSF48371">
    <property type="entry name" value="ARM repeat"/>
    <property type="match status" value="2"/>
</dbReference>
<feature type="domain" description="U3 small nucleolar RNA-associated protein 20" evidence="3">
    <location>
        <begin position="1899"/>
        <end position="2118"/>
    </location>
</feature>
<dbReference type="Pfam" id="PF20416">
    <property type="entry name" value="UTP20"/>
    <property type="match status" value="1"/>
</dbReference>
<dbReference type="Gene3D" id="1.25.10.10">
    <property type="entry name" value="Leucine-rich Repeat Variant"/>
    <property type="match status" value="3"/>
</dbReference>
<evidence type="ECO:0000313" key="5">
    <source>
        <dbReference type="EMBL" id="ORZ12019.1"/>
    </source>
</evidence>
<feature type="region of interest" description="Disordered" evidence="1">
    <location>
        <begin position="1185"/>
        <end position="1208"/>
    </location>
</feature>
<dbReference type="EMBL" id="MCGE01000020">
    <property type="protein sequence ID" value="ORZ12019.1"/>
    <property type="molecule type" value="Genomic_DNA"/>
</dbReference>
<feature type="compositionally biased region" description="Polar residues" evidence="1">
    <location>
        <begin position="1193"/>
        <end position="1208"/>
    </location>
</feature>
<evidence type="ECO:0000259" key="3">
    <source>
        <dbReference type="Pfam" id="PF20416"/>
    </source>
</evidence>